<keyword evidence="3" id="KW-1185">Reference proteome</keyword>
<dbReference type="AlphaFoldDB" id="G7L0P6"/>
<sequence length="99" mass="10992">MSSVTTLSISLVSHAPVLSNPSAPRVSVGQALNMLNLFNTSLIQLSFFPFQHPPTMVQHVEWQIQHAIALGLMVLVYENKLGSLKLKNCSHVEILHKFD</sequence>
<protein>
    <submittedName>
        <fullName evidence="1 2">Uncharacterized protein</fullName>
    </submittedName>
</protein>
<dbReference type="Proteomes" id="UP000002051">
    <property type="component" value="Unassembled WGS sequence"/>
</dbReference>
<dbReference type="EMBL" id="CM001223">
    <property type="protein sequence ID" value="AES81761.1"/>
    <property type="molecule type" value="Genomic_DNA"/>
</dbReference>
<accession>G7L0P6</accession>
<dbReference type="EnsemblPlants" id="AES81761">
    <property type="protein sequence ID" value="AES81761"/>
    <property type="gene ID" value="MTR_7g100300"/>
</dbReference>
<reference evidence="2" key="3">
    <citation type="submission" date="2015-04" db="UniProtKB">
        <authorList>
            <consortium name="EnsemblPlants"/>
        </authorList>
    </citation>
    <scope>IDENTIFICATION</scope>
    <source>
        <strain evidence="2">cv. Jemalong A17</strain>
    </source>
</reference>
<evidence type="ECO:0000313" key="1">
    <source>
        <dbReference type="EMBL" id="AES81761.1"/>
    </source>
</evidence>
<organism evidence="1 3">
    <name type="scientific">Medicago truncatula</name>
    <name type="common">Barrel medic</name>
    <name type="synonym">Medicago tribuloides</name>
    <dbReference type="NCBI Taxonomy" id="3880"/>
    <lineage>
        <taxon>Eukaryota</taxon>
        <taxon>Viridiplantae</taxon>
        <taxon>Streptophyta</taxon>
        <taxon>Embryophyta</taxon>
        <taxon>Tracheophyta</taxon>
        <taxon>Spermatophyta</taxon>
        <taxon>Magnoliopsida</taxon>
        <taxon>eudicotyledons</taxon>
        <taxon>Gunneridae</taxon>
        <taxon>Pentapetalae</taxon>
        <taxon>rosids</taxon>
        <taxon>fabids</taxon>
        <taxon>Fabales</taxon>
        <taxon>Fabaceae</taxon>
        <taxon>Papilionoideae</taxon>
        <taxon>50 kb inversion clade</taxon>
        <taxon>NPAAA clade</taxon>
        <taxon>Hologalegina</taxon>
        <taxon>IRL clade</taxon>
        <taxon>Trifolieae</taxon>
        <taxon>Medicago</taxon>
    </lineage>
</organism>
<proteinExistence type="predicted"/>
<name>G7L0P6_MEDTR</name>
<evidence type="ECO:0000313" key="3">
    <source>
        <dbReference type="Proteomes" id="UP000002051"/>
    </source>
</evidence>
<dbReference type="HOGENOM" id="CLU_2323997_0_0_1"/>
<gene>
    <name evidence="1" type="ordered locus">MTR_7g100300</name>
</gene>
<dbReference type="PaxDb" id="3880-AES81761"/>
<reference evidence="1 3" key="2">
    <citation type="journal article" date="2014" name="BMC Genomics">
        <title>An improved genome release (version Mt4.0) for the model legume Medicago truncatula.</title>
        <authorList>
            <person name="Tang H."/>
            <person name="Krishnakumar V."/>
            <person name="Bidwell S."/>
            <person name="Rosen B."/>
            <person name="Chan A."/>
            <person name="Zhou S."/>
            <person name="Gentzbittel L."/>
            <person name="Childs K.L."/>
            <person name="Yandell M."/>
            <person name="Gundlach H."/>
            <person name="Mayer K.F."/>
            <person name="Schwartz D.C."/>
            <person name="Town C.D."/>
        </authorList>
    </citation>
    <scope>GENOME REANNOTATION</scope>
    <source>
        <strain evidence="2 3">cv. Jemalong A17</strain>
    </source>
</reference>
<evidence type="ECO:0000313" key="2">
    <source>
        <dbReference type="EnsemblPlants" id="AES81761"/>
    </source>
</evidence>
<reference evidence="1 3" key="1">
    <citation type="journal article" date="2011" name="Nature">
        <title>The Medicago genome provides insight into the evolution of rhizobial symbioses.</title>
        <authorList>
            <person name="Young N.D."/>
            <person name="Debelle F."/>
            <person name="Oldroyd G.E."/>
            <person name="Geurts R."/>
            <person name="Cannon S.B."/>
            <person name="Udvardi M.K."/>
            <person name="Benedito V.A."/>
            <person name="Mayer K.F."/>
            <person name="Gouzy J."/>
            <person name="Schoof H."/>
            <person name="Van de Peer Y."/>
            <person name="Proost S."/>
            <person name="Cook D.R."/>
            <person name="Meyers B.C."/>
            <person name="Spannagl M."/>
            <person name="Cheung F."/>
            <person name="De Mita S."/>
            <person name="Krishnakumar V."/>
            <person name="Gundlach H."/>
            <person name="Zhou S."/>
            <person name="Mudge J."/>
            <person name="Bharti A.K."/>
            <person name="Murray J.D."/>
            <person name="Naoumkina M.A."/>
            <person name="Rosen B."/>
            <person name="Silverstein K.A."/>
            <person name="Tang H."/>
            <person name="Rombauts S."/>
            <person name="Zhao P.X."/>
            <person name="Zhou P."/>
            <person name="Barbe V."/>
            <person name="Bardou P."/>
            <person name="Bechner M."/>
            <person name="Bellec A."/>
            <person name="Berger A."/>
            <person name="Berges H."/>
            <person name="Bidwell S."/>
            <person name="Bisseling T."/>
            <person name="Choisne N."/>
            <person name="Couloux A."/>
            <person name="Denny R."/>
            <person name="Deshpande S."/>
            <person name="Dai X."/>
            <person name="Doyle J.J."/>
            <person name="Dudez A.M."/>
            <person name="Farmer A.D."/>
            <person name="Fouteau S."/>
            <person name="Franken C."/>
            <person name="Gibelin C."/>
            <person name="Gish J."/>
            <person name="Goldstein S."/>
            <person name="Gonzalez A.J."/>
            <person name="Green P.J."/>
            <person name="Hallab A."/>
            <person name="Hartog M."/>
            <person name="Hua A."/>
            <person name="Humphray S.J."/>
            <person name="Jeong D.H."/>
            <person name="Jing Y."/>
            <person name="Jocker A."/>
            <person name="Kenton S.M."/>
            <person name="Kim D.J."/>
            <person name="Klee K."/>
            <person name="Lai H."/>
            <person name="Lang C."/>
            <person name="Lin S."/>
            <person name="Macmil S.L."/>
            <person name="Magdelenat G."/>
            <person name="Matthews L."/>
            <person name="McCorrison J."/>
            <person name="Monaghan E.L."/>
            <person name="Mun J.H."/>
            <person name="Najar F.Z."/>
            <person name="Nicholson C."/>
            <person name="Noirot C."/>
            <person name="O'Bleness M."/>
            <person name="Paule C.R."/>
            <person name="Poulain J."/>
            <person name="Prion F."/>
            <person name="Qin B."/>
            <person name="Qu C."/>
            <person name="Retzel E.F."/>
            <person name="Riddle C."/>
            <person name="Sallet E."/>
            <person name="Samain S."/>
            <person name="Samson N."/>
            <person name="Sanders I."/>
            <person name="Saurat O."/>
            <person name="Scarpelli C."/>
            <person name="Schiex T."/>
            <person name="Segurens B."/>
            <person name="Severin A.J."/>
            <person name="Sherrier D.J."/>
            <person name="Shi R."/>
            <person name="Sims S."/>
            <person name="Singer S.R."/>
            <person name="Sinharoy S."/>
            <person name="Sterck L."/>
            <person name="Viollet A."/>
            <person name="Wang B.B."/>
            <person name="Wang K."/>
            <person name="Wang M."/>
            <person name="Wang X."/>
            <person name="Warfsmann J."/>
            <person name="Weissenbach J."/>
            <person name="White D.D."/>
            <person name="White J.D."/>
            <person name="Wiley G.B."/>
            <person name="Wincker P."/>
            <person name="Xing Y."/>
            <person name="Yang L."/>
            <person name="Yao Z."/>
            <person name="Ying F."/>
            <person name="Zhai J."/>
            <person name="Zhou L."/>
            <person name="Zuber A."/>
            <person name="Denarie J."/>
            <person name="Dixon R.A."/>
            <person name="May G.D."/>
            <person name="Schwartz D.C."/>
            <person name="Rogers J."/>
            <person name="Quetier F."/>
            <person name="Town C.D."/>
            <person name="Roe B.A."/>
        </authorList>
    </citation>
    <scope>NUCLEOTIDE SEQUENCE [LARGE SCALE GENOMIC DNA]</scope>
    <source>
        <strain evidence="1">A17</strain>
        <strain evidence="2 3">cv. Jemalong A17</strain>
    </source>
</reference>